<accession>A0A2P4XSH8</accession>
<name>A0A2P4XSH8_9STRA</name>
<feature type="compositionally biased region" description="Basic and acidic residues" evidence="3">
    <location>
        <begin position="279"/>
        <end position="288"/>
    </location>
</feature>
<dbReference type="PROSITE" id="PS50002">
    <property type="entry name" value="SH3"/>
    <property type="match status" value="1"/>
</dbReference>
<evidence type="ECO:0000313" key="5">
    <source>
        <dbReference type="EMBL" id="POM68467.1"/>
    </source>
</evidence>
<sequence>MDGGQNVFILSQRQSIIESSLQYRGMLPALTTKPKQAVRQVKGLTNDSIDSYSNTPLGSGSTIGGGMATSYVDNTESGSTTARMSPPATSRVSINTSRTKLVTGDGGVTMARVVRDRKASGEEELSLRTGDIVKVLSSKRTGYLKCEAGDEVGYVPSSYLEFLDSSTEVENAGDEVGYVPSSYLEFLDSSTEVENGTSNSNGNATTEETQRAAEKQRSKHKKEKRKKEKREVNDASEPELAAPVAPVTARSPRKEGANAEDESNESPRRRKKKERKHRDREGGEDTHRSGNRQVPGLDMHLTTQNDLALKASTPRKNVITMEIAVVQVKVMEDERVVVATDAVVVIDVDQLIVIPSQHLQTIRVEATDEDVVGATTDIDEVL</sequence>
<gene>
    <name evidence="5" type="ORF">PHPALM_15372</name>
</gene>
<dbReference type="SMART" id="SM00326">
    <property type="entry name" value="SH3"/>
    <property type="match status" value="1"/>
</dbReference>
<comment type="caution">
    <text evidence="5">The sequence shown here is derived from an EMBL/GenBank/DDBJ whole genome shotgun (WGS) entry which is preliminary data.</text>
</comment>
<dbReference type="InterPro" id="IPR001452">
    <property type="entry name" value="SH3_domain"/>
</dbReference>
<dbReference type="Gene3D" id="2.30.30.40">
    <property type="entry name" value="SH3 Domains"/>
    <property type="match status" value="1"/>
</dbReference>
<dbReference type="Pfam" id="PF07653">
    <property type="entry name" value="SH3_2"/>
    <property type="match status" value="1"/>
</dbReference>
<evidence type="ECO:0000259" key="4">
    <source>
        <dbReference type="PROSITE" id="PS50002"/>
    </source>
</evidence>
<feature type="domain" description="SH3" evidence="4">
    <location>
        <begin position="106"/>
        <end position="165"/>
    </location>
</feature>
<evidence type="ECO:0000256" key="2">
    <source>
        <dbReference type="PROSITE-ProRule" id="PRU00192"/>
    </source>
</evidence>
<keyword evidence="6" id="KW-1185">Reference proteome</keyword>
<keyword evidence="1 2" id="KW-0728">SH3 domain</keyword>
<dbReference type="SUPFAM" id="SSF50044">
    <property type="entry name" value="SH3-domain"/>
    <property type="match status" value="1"/>
</dbReference>
<feature type="non-terminal residue" evidence="5">
    <location>
        <position position="382"/>
    </location>
</feature>
<dbReference type="EMBL" id="NCKW01008195">
    <property type="protein sequence ID" value="POM68467.1"/>
    <property type="molecule type" value="Genomic_DNA"/>
</dbReference>
<dbReference type="OrthoDB" id="10255964at2759"/>
<dbReference type="AlphaFoldDB" id="A0A2P4XSH8"/>
<protein>
    <recommendedName>
        <fullName evidence="4">SH3 domain-containing protein</fullName>
    </recommendedName>
</protein>
<evidence type="ECO:0000313" key="6">
    <source>
        <dbReference type="Proteomes" id="UP000237271"/>
    </source>
</evidence>
<feature type="compositionally biased region" description="Basic residues" evidence="3">
    <location>
        <begin position="217"/>
        <end position="228"/>
    </location>
</feature>
<dbReference type="CDD" id="cd00174">
    <property type="entry name" value="SH3"/>
    <property type="match status" value="1"/>
</dbReference>
<organism evidence="5 6">
    <name type="scientific">Phytophthora palmivora</name>
    <dbReference type="NCBI Taxonomy" id="4796"/>
    <lineage>
        <taxon>Eukaryota</taxon>
        <taxon>Sar</taxon>
        <taxon>Stramenopiles</taxon>
        <taxon>Oomycota</taxon>
        <taxon>Peronosporomycetes</taxon>
        <taxon>Peronosporales</taxon>
        <taxon>Peronosporaceae</taxon>
        <taxon>Phytophthora</taxon>
    </lineage>
</organism>
<proteinExistence type="predicted"/>
<evidence type="ECO:0000256" key="3">
    <source>
        <dbReference type="SAM" id="MobiDB-lite"/>
    </source>
</evidence>
<feature type="compositionally biased region" description="Basic residues" evidence="3">
    <location>
        <begin position="268"/>
        <end position="278"/>
    </location>
</feature>
<feature type="compositionally biased region" description="Low complexity" evidence="3">
    <location>
        <begin position="194"/>
        <end position="207"/>
    </location>
</feature>
<dbReference type="InterPro" id="IPR036028">
    <property type="entry name" value="SH3-like_dom_sf"/>
</dbReference>
<reference evidence="5 6" key="1">
    <citation type="journal article" date="2017" name="Genome Biol. Evol.">
        <title>Phytophthora megakarya and P. palmivora, closely related causal agents of cacao black pod rot, underwent increases in genome sizes and gene numbers by different mechanisms.</title>
        <authorList>
            <person name="Ali S.S."/>
            <person name="Shao J."/>
            <person name="Lary D.J."/>
            <person name="Kronmiller B."/>
            <person name="Shen D."/>
            <person name="Strem M.D."/>
            <person name="Amoako-Attah I."/>
            <person name="Akrofi A.Y."/>
            <person name="Begoude B.A."/>
            <person name="Ten Hoopen G.M."/>
            <person name="Coulibaly K."/>
            <person name="Kebe B.I."/>
            <person name="Melnick R.L."/>
            <person name="Guiltinan M.J."/>
            <person name="Tyler B.M."/>
            <person name="Meinhardt L.W."/>
            <person name="Bailey B.A."/>
        </authorList>
    </citation>
    <scope>NUCLEOTIDE SEQUENCE [LARGE SCALE GENOMIC DNA]</scope>
    <source>
        <strain evidence="6">sbr112.9</strain>
    </source>
</reference>
<dbReference type="Proteomes" id="UP000237271">
    <property type="component" value="Unassembled WGS sequence"/>
</dbReference>
<feature type="region of interest" description="Disordered" evidence="3">
    <location>
        <begin position="190"/>
        <end position="297"/>
    </location>
</feature>
<evidence type="ECO:0000256" key="1">
    <source>
        <dbReference type="ARBA" id="ARBA00022443"/>
    </source>
</evidence>